<dbReference type="Pfam" id="PF13401">
    <property type="entry name" value="AAA_22"/>
    <property type="match status" value="1"/>
</dbReference>
<feature type="domain" description="AAA+ ATPase" evidence="2">
    <location>
        <begin position="183"/>
        <end position="336"/>
    </location>
</feature>
<evidence type="ECO:0000313" key="4">
    <source>
        <dbReference type="Proteomes" id="UP000663651"/>
    </source>
</evidence>
<proteinExistence type="predicted"/>
<dbReference type="InterPro" id="IPR052026">
    <property type="entry name" value="ExeA_AAA_ATPase_DNA-bind"/>
</dbReference>
<dbReference type="SMART" id="SM00382">
    <property type="entry name" value="AAA"/>
    <property type="match status" value="1"/>
</dbReference>
<evidence type="ECO:0000256" key="1">
    <source>
        <dbReference type="SAM" id="MobiDB-lite"/>
    </source>
</evidence>
<evidence type="ECO:0000259" key="2">
    <source>
        <dbReference type="SMART" id="SM00382"/>
    </source>
</evidence>
<name>A0ABX7Q0J1_9BACT</name>
<dbReference type="Gene3D" id="3.40.50.300">
    <property type="entry name" value="P-loop containing nucleotide triphosphate hydrolases"/>
    <property type="match status" value="1"/>
</dbReference>
<dbReference type="Proteomes" id="UP000663651">
    <property type="component" value="Chromosome"/>
</dbReference>
<dbReference type="PANTHER" id="PTHR35894">
    <property type="entry name" value="GENERAL SECRETION PATHWAY PROTEIN A-RELATED"/>
    <property type="match status" value="1"/>
</dbReference>
<sequence length="426" mass="48407">MSTIASAYRMHFEPIILKGVTLASGITQGELARAVGEVLGVTLSRTTVNLCINRGYIPLRLPGFKDAVEQILSRDSRAMYWLMKNEMTVADVWSPLGLERRKAQPHPKDRHKIDGDEEPHDEPGDSDTATVTWEVEMLHPDTMKHFRLFRQPFGPNDVTSEQDIYMSDEHCYIEAAMMDAAFNVGFIAIVGEVQSGKSVIRKKVMENLKREGSVAVIHPRSRRINADEKPQSRVTPSSLCDAIIMGISDQKPQVRTEHKVQQLENLLISRANQGYKHVLIIEEAQNLSPVTLKYLKQFYEIEDGFKKLLGIILIGQPELKDMLDETRHVDIREVIRRIQIVEIKGLDNNLRDYLAFKFKRIGAKVEDIFEESAFEALAKRLTVEDYKKRKISHAYPGLVNSYVTRAMNLVCELGGTKVTEEVIYGI</sequence>
<accession>A0ABX7Q0J1</accession>
<reference evidence="3 4" key="1">
    <citation type="submission" date="2021-03" db="EMBL/GenBank/DDBJ databases">
        <title>Geobacter metallireducens gen. nov. sp. nov., a microorganism capable of coupling the complete oxidation of organic compounds to the reduction of iron and other metals.</title>
        <authorList>
            <person name="Li Y."/>
        </authorList>
    </citation>
    <scope>NUCLEOTIDE SEQUENCE [LARGE SCALE GENOMIC DNA]</scope>
    <source>
        <strain evidence="3 4">Jerry-YX</strain>
    </source>
</reference>
<dbReference type="RefSeq" id="WP_207162723.1">
    <property type="nucleotide sequence ID" value="NZ_CP071382.1"/>
</dbReference>
<gene>
    <name evidence="3" type="ORF">JZM60_12205</name>
</gene>
<dbReference type="EMBL" id="CP071382">
    <property type="protein sequence ID" value="QSV44909.1"/>
    <property type="molecule type" value="Genomic_DNA"/>
</dbReference>
<keyword evidence="4" id="KW-1185">Reference proteome</keyword>
<dbReference type="InterPro" id="IPR049945">
    <property type="entry name" value="AAA_22"/>
</dbReference>
<protein>
    <submittedName>
        <fullName evidence="3">AAA family ATPase</fullName>
    </submittedName>
</protein>
<dbReference type="InterPro" id="IPR027417">
    <property type="entry name" value="P-loop_NTPase"/>
</dbReference>
<dbReference type="InterPro" id="IPR003593">
    <property type="entry name" value="AAA+_ATPase"/>
</dbReference>
<dbReference type="SUPFAM" id="SSF52540">
    <property type="entry name" value="P-loop containing nucleoside triphosphate hydrolases"/>
    <property type="match status" value="1"/>
</dbReference>
<evidence type="ECO:0000313" key="3">
    <source>
        <dbReference type="EMBL" id="QSV44909.1"/>
    </source>
</evidence>
<dbReference type="PANTHER" id="PTHR35894:SF1">
    <property type="entry name" value="PHOSPHORIBULOKINASE _ URIDINE KINASE FAMILY"/>
    <property type="match status" value="1"/>
</dbReference>
<organism evidence="3 4">
    <name type="scientific">Geobacter benzoatilyticus</name>
    <dbReference type="NCBI Taxonomy" id="2815309"/>
    <lineage>
        <taxon>Bacteria</taxon>
        <taxon>Pseudomonadati</taxon>
        <taxon>Thermodesulfobacteriota</taxon>
        <taxon>Desulfuromonadia</taxon>
        <taxon>Geobacterales</taxon>
        <taxon>Geobacteraceae</taxon>
        <taxon>Geobacter</taxon>
    </lineage>
</organism>
<feature type="region of interest" description="Disordered" evidence="1">
    <location>
        <begin position="100"/>
        <end position="128"/>
    </location>
</feature>